<evidence type="ECO:0000259" key="1">
    <source>
        <dbReference type="Pfam" id="PF07883"/>
    </source>
</evidence>
<reference evidence="2 3" key="1">
    <citation type="submission" date="2018-04" db="EMBL/GenBank/DDBJ databases">
        <title>Genomic Encyclopedia of Archaeal and Bacterial Type Strains, Phase II (KMG-II): from individual species to whole genera.</title>
        <authorList>
            <person name="Goeker M."/>
        </authorList>
    </citation>
    <scope>NUCLEOTIDE SEQUENCE [LARGE SCALE GENOMIC DNA]</scope>
    <source>
        <strain evidence="2 3">DSM 29955</strain>
    </source>
</reference>
<comment type="caution">
    <text evidence="2">The sequence shown here is derived from an EMBL/GenBank/DDBJ whole genome shotgun (WGS) entry which is preliminary data.</text>
</comment>
<gene>
    <name evidence="2" type="ORF">C8N45_106223</name>
</gene>
<evidence type="ECO:0000313" key="3">
    <source>
        <dbReference type="Proteomes" id="UP000244523"/>
    </source>
</evidence>
<dbReference type="Gene3D" id="2.20.70.150">
    <property type="match status" value="1"/>
</dbReference>
<dbReference type="OrthoDB" id="713485at2"/>
<dbReference type="Pfam" id="PF07883">
    <property type="entry name" value="Cupin_2"/>
    <property type="match status" value="1"/>
</dbReference>
<dbReference type="InterPro" id="IPR013096">
    <property type="entry name" value="Cupin_2"/>
</dbReference>
<dbReference type="AlphaFoldDB" id="A0A2T6KGB0"/>
<dbReference type="InterPro" id="IPR014710">
    <property type="entry name" value="RmlC-like_jellyroll"/>
</dbReference>
<dbReference type="PANTHER" id="PTHR36156">
    <property type="entry name" value="SLR2101 PROTEIN"/>
    <property type="match status" value="1"/>
</dbReference>
<dbReference type="InterPro" id="IPR047142">
    <property type="entry name" value="OryJ/VirC-like"/>
</dbReference>
<dbReference type="EMBL" id="QBUD01000006">
    <property type="protein sequence ID" value="PUB14348.1"/>
    <property type="molecule type" value="Genomic_DNA"/>
</dbReference>
<dbReference type="RefSeq" id="WP_108386752.1">
    <property type="nucleotide sequence ID" value="NZ_QBUD01000006.1"/>
</dbReference>
<dbReference type="Proteomes" id="UP000244523">
    <property type="component" value="Unassembled WGS sequence"/>
</dbReference>
<dbReference type="CDD" id="cd02231">
    <property type="entry name" value="cupin_BLL6423-like"/>
    <property type="match status" value="1"/>
</dbReference>
<sequence>MHREFRRIVTGHDENGKAIVVSDLVATQYLERPSRPGVRLTNFWIERGTPAEYDGPTETCSGDFELHPPPVGSTFRCVEFLPEDPEVLAELDGKTAFGEMGASSNIVEDGRHPFMHRTDSVDYAIVLSGEIWMMMDEEEDDLLLKAGDVVIQRGNNHAWSNRGTEPCVIAFVLIDGVTQRGAPADRAKGKPRRD</sequence>
<accession>A0A2T6KGB0</accession>
<dbReference type="PANTHER" id="PTHR36156:SF2">
    <property type="entry name" value="CUPIN TYPE-2 DOMAIN-CONTAINING PROTEIN"/>
    <property type="match status" value="1"/>
</dbReference>
<dbReference type="InterPro" id="IPR011051">
    <property type="entry name" value="RmlC_Cupin_sf"/>
</dbReference>
<organism evidence="2 3">
    <name type="scientific">Yoonia sediminilitoris</name>
    <dbReference type="NCBI Taxonomy" id="1286148"/>
    <lineage>
        <taxon>Bacteria</taxon>
        <taxon>Pseudomonadati</taxon>
        <taxon>Pseudomonadota</taxon>
        <taxon>Alphaproteobacteria</taxon>
        <taxon>Rhodobacterales</taxon>
        <taxon>Paracoccaceae</taxon>
        <taxon>Yoonia</taxon>
    </lineage>
</organism>
<name>A0A2T6KGB0_9RHOB</name>
<proteinExistence type="predicted"/>
<dbReference type="SUPFAM" id="SSF51182">
    <property type="entry name" value="RmlC-like cupins"/>
    <property type="match status" value="1"/>
</dbReference>
<dbReference type="Gene3D" id="2.60.120.10">
    <property type="entry name" value="Jelly Rolls"/>
    <property type="match status" value="1"/>
</dbReference>
<protein>
    <submittedName>
        <fullName evidence="2">Cupin domain-containing protein</fullName>
    </submittedName>
</protein>
<keyword evidence="3" id="KW-1185">Reference proteome</keyword>
<evidence type="ECO:0000313" key="2">
    <source>
        <dbReference type="EMBL" id="PUB14348.1"/>
    </source>
</evidence>
<feature type="domain" description="Cupin type-2" evidence="1">
    <location>
        <begin position="116"/>
        <end position="172"/>
    </location>
</feature>